<protein>
    <recommendedName>
        <fullName evidence="3">Fungal N-terminal domain-containing protein</fullName>
    </recommendedName>
</protein>
<name>A0A8K0RIZ5_9HYPO</name>
<accession>A0A8K0RIZ5</accession>
<dbReference type="OrthoDB" id="538223at2759"/>
<evidence type="ECO:0000313" key="2">
    <source>
        <dbReference type="Proteomes" id="UP000813427"/>
    </source>
</evidence>
<proteinExistence type="predicted"/>
<gene>
    <name evidence="1" type="ORF">BKA59DRAFT_428598</name>
</gene>
<feature type="non-terminal residue" evidence="1">
    <location>
        <position position="1"/>
    </location>
</feature>
<evidence type="ECO:0000313" key="1">
    <source>
        <dbReference type="EMBL" id="KAH7231005.1"/>
    </source>
</evidence>
<evidence type="ECO:0008006" key="3">
    <source>
        <dbReference type="Google" id="ProtNLM"/>
    </source>
</evidence>
<reference evidence="1" key="1">
    <citation type="journal article" date="2021" name="Nat. Commun.">
        <title>Genetic determinants of endophytism in the Arabidopsis root mycobiome.</title>
        <authorList>
            <person name="Mesny F."/>
            <person name="Miyauchi S."/>
            <person name="Thiergart T."/>
            <person name="Pickel B."/>
            <person name="Atanasova L."/>
            <person name="Karlsson M."/>
            <person name="Huettel B."/>
            <person name="Barry K.W."/>
            <person name="Haridas S."/>
            <person name="Chen C."/>
            <person name="Bauer D."/>
            <person name="Andreopoulos W."/>
            <person name="Pangilinan J."/>
            <person name="LaButti K."/>
            <person name="Riley R."/>
            <person name="Lipzen A."/>
            <person name="Clum A."/>
            <person name="Drula E."/>
            <person name="Henrissat B."/>
            <person name="Kohler A."/>
            <person name="Grigoriev I.V."/>
            <person name="Martin F.M."/>
            <person name="Hacquard S."/>
        </authorList>
    </citation>
    <scope>NUCLEOTIDE SEQUENCE</scope>
    <source>
        <strain evidence="1">MPI-SDFR-AT-0068</strain>
    </source>
</reference>
<dbReference type="EMBL" id="JAGPXF010000009">
    <property type="protein sequence ID" value="KAH7231005.1"/>
    <property type="molecule type" value="Genomic_DNA"/>
</dbReference>
<organism evidence="1 2">
    <name type="scientific">Fusarium tricinctum</name>
    <dbReference type="NCBI Taxonomy" id="61284"/>
    <lineage>
        <taxon>Eukaryota</taxon>
        <taxon>Fungi</taxon>
        <taxon>Dikarya</taxon>
        <taxon>Ascomycota</taxon>
        <taxon>Pezizomycotina</taxon>
        <taxon>Sordariomycetes</taxon>
        <taxon>Hypocreomycetidae</taxon>
        <taxon>Hypocreales</taxon>
        <taxon>Nectriaceae</taxon>
        <taxon>Fusarium</taxon>
        <taxon>Fusarium tricinctum species complex</taxon>
    </lineage>
</organism>
<sequence>MADALGIASSVIAVVDLSAKVINWCVRYAQDVSHAKEDKKRLAEEVTCLNLASVNARNLLDGPHGSRLKASHALYLAIVNSQSQLKRIERQLTERNGQGKVSFEALKWPFKSKDVQSAIQDLDRCTKAICSALEVDQTSILLDIDHKIALNMLPVAEGASFDSYAEEHNPTCLPNTRQELLD</sequence>
<comment type="caution">
    <text evidence="1">The sequence shown here is derived from an EMBL/GenBank/DDBJ whole genome shotgun (WGS) entry which is preliminary data.</text>
</comment>
<dbReference type="Proteomes" id="UP000813427">
    <property type="component" value="Unassembled WGS sequence"/>
</dbReference>
<dbReference type="AlphaFoldDB" id="A0A8K0RIZ5"/>
<keyword evidence="2" id="KW-1185">Reference proteome</keyword>